<evidence type="ECO:0000256" key="5">
    <source>
        <dbReference type="ARBA" id="ARBA00022617"/>
    </source>
</evidence>
<dbReference type="GO" id="GO:0005833">
    <property type="term" value="C:hemoglobin complex"/>
    <property type="evidence" value="ECO:0007669"/>
    <property type="project" value="InterPro"/>
</dbReference>
<proteinExistence type="inferred from homology"/>
<evidence type="ECO:0000259" key="10">
    <source>
        <dbReference type="PROSITE" id="PS01033"/>
    </source>
</evidence>
<evidence type="ECO:0000256" key="9">
    <source>
        <dbReference type="RuleBase" id="RU000356"/>
    </source>
</evidence>
<dbReference type="GO" id="GO:0046872">
    <property type="term" value="F:metal ion binding"/>
    <property type="evidence" value="ECO:0007669"/>
    <property type="project" value="UniProtKB-KW"/>
</dbReference>
<dbReference type="PANTHER" id="PTHR11442:SF102">
    <property type="entry name" value="HEMOGLOBIN SUBUNIT BETA-1-RELATED"/>
    <property type="match status" value="1"/>
</dbReference>
<protein>
    <recommendedName>
        <fullName evidence="10">Globin domain-containing protein</fullName>
    </recommendedName>
</protein>
<keyword evidence="7" id="KW-0479">Metal-binding</keyword>
<evidence type="ECO:0000256" key="6">
    <source>
        <dbReference type="ARBA" id="ARBA00022621"/>
    </source>
</evidence>
<comment type="subunit">
    <text evidence="3">Heterotetramer of two alpha chains and two beta chains.</text>
</comment>
<dbReference type="InterPro" id="IPR050056">
    <property type="entry name" value="Hemoglobin_oxygen_transport"/>
</dbReference>
<dbReference type="GO" id="GO:0042744">
    <property type="term" value="P:hydrogen peroxide catabolic process"/>
    <property type="evidence" value="ECO:0007669"/>
    <property type="project" value="TreeGrafter"/>
</dbReference>
<dbReference type="InterPro" id="IPR002337">
    <property type="entry name" value="Hemoglobin_b"/>
</dbReference>
<dbReference type="PANTHER" id="PTHR11442">
    <property type="entry name" value="HEMOGLOBIN FAMILY MEMBER"/>
    <property type="match status" value="1"/>
</dbReference>
<reference evidence="11" key="2">
    <citation type="submission" date="2025-09" db="UniProtKB">
        <authorList>
            <consortium name="Ensembl"/>
        </authorList>
    </citation>
    <scope>IDENTIFICATION</scope>
</reference>
<dbReference type="AlphaFoldDB" id="A0A3Q3KJW0"/>
<evidence type="ECO:0000313" key="11">
    <source>
        <dbReference type="Ensembl" id="ENSMALP00000029753.1"/>
    </source>
</evidence>
<dbReference type="Proteomes" id="UP000261600">
    <property type="component" value="Unplaced"/>
</dbReference>
<reference evidence="11" key="1">
    <citation type="submission" date="2025-08" db="UniProtKB">
        <authorList>
            <consortium name="Ensembl"/>
        </authorList>
    </citation>
    <scope>IDENTIFICATION</scope>
</reference>
<keyword evidence="5 9" id="KW-0349">Heme</keyword>
<dbReference type="InterPro" id="IPR009050">
    <property type="entry name" value="Globin-like_sf"/>
</dbReference>
<dbReference type="GO" id="GO:0031838">
    <property type="term" value="C:haptoglobin-hemoglobin complex"/>
    <property type="evidence" value="ECO:0007669"/>
    <property type="project" value="TreeGrafter"/>
</dbReference>
<dbReference type="GO" id="GO:0019825">
    <property type="term" value="F:oxygen binding"/>
    <property type="evidence" value="ECO:0007669"/>
    <property type="project" value="InterPro"/>
</dbReference>
<dbReference type="PROSITE" id="PS01033">
    <property type="entry name" value="GLOBIN"/>
    <property type="match status" value="1"/>
</dbReference>
<dbReference type="GO" id="GO:0043177">
    <property type="term" value="F:organic acid binding"/>
    <property type="evidence" value="ECO:0007669"/>
    <property type="project" value="TreeGrafter"/>
</dbReference>
<dbReference type="GO" id="GO:0020037">
    <property type="term" value="F:heme binding"/>
    <property type="evidence" value="ECO:0007669"/>
    <property type="project" value="InterPro"/>
</dbReference>
<dbReference type="InterPro" id="IPR000971">
    <property type="entry name" value="Globin"/>
</dbReference>
<dbReference type="SUPFAM" id="SSF46458">
    <property type="entry name" value="Globin-like"/>
    <property type="match status" value="1"/>
</dbReference>
<organism evidence="11 12">
    <name type="scientific">Monopterus albus</name>
    <name type="common">Swamp eel</name>
    <dbReference type="NCBI Taxonomy" id="43700"/>
    <lineage>
        <taxon>Eukaryota</taxon>
        <taxon>Metazoa</taxon>
        <taxon>Chordata</taxon>
        <taxon>Craniata</taxon>
        <taxon>Vertebrata</taxon>
        <taxon>Euteleostomi</taxon>
        <taxon>Actinopterygii</taxon>
        <taxon>Neopterygii</taxon>
        <taxon>Teleostei</taxon>
        <taxon>Neoteleostei</taxon>
        <taxon>Acanthomorphata</taxon>
        <taxon>Anabantaria</taxon>
        <taxon>Synbranchiformes</taxon>
        <taxon>Synbranchidae</taxon>
        <taxon>Monopterus</taxon>
    </lineage>
</organism>
<dbReference type="GO" id="GO:0005344">
    <property type="term" value="F:oxygen carrier activity"/>
    <property type="evidence" value="ECO:0007669"/>
    <property type="project" value="UniProtKB-KW"/>
</dbReference>
<dbReference type="GO" id="GO:0031720">
    <property type="term" value="F:haptoglobin binding"/>
    <property type="evidence" value="ECO:0007669"/>
    <property type="project" value="TreeGrafter"/>
</dbReference>
<evidence type="ECO:0000256" key="2">
    <source>
        <dbReference type="ARBA" id="ARBA00008705"/>
    </source>
</evidence>
<evidence type="ECO:0000256" key="8">
    <source>
        <dbReference type="ARBA" id="ARBA00023004"/>
    </source>
</evidence>
<comment type="function">
    <text evidence="1">Involved in oxygen transport from gills to the various peripheral tissues.</text>
</comment>
<dbReference type="GO" id="GO:0004601">
    <property type="term" value="F:peroxidase activity"/>
    <property type="evidence" value="ECO:0007669"/>
    <property type="project" value="TreeGrafter"/>
</dbReference>
<keyword evidence="8" id="KW-0408">Iron</keyword>
<dbReference type="Pfam" id="PF00042">
    <property type="entry name" value="Globin"/>
    <property type="match status" value="1"/>
</dbReference>
<sequence>WSNGQVLSATPSHPWAKIDAGETGRQALERALKILRSIWQPVHRCCGNPKVAAHGKAVMGGLEKAVKNLDDIKNTYKSLSVMHSEKLHVDPDNFRVCSFLLKSSEAWHKFLSVVVSALGSTTEMA</sequence>
<name>A0A3Q3KJW0_MONAL</name>
<keyword evidence="6 9" id="KW-0561">Oxygen transport</keyword>
<comment type="similarity">
    <text evidence="2 9">Belongs to the globin family.</text>
</comment>
<evidence type="ECO:0000256" key="1">
    <source>
        <dbReference type="ARBA" id="ARBA00002650"/>
    </source>
</evidence>
<dbReference type="PRINTS" id="PR00814">
    <property type="entry name" value="BETAHAEM"/>
</dbReference>
<accession>A0A3Q3KJW0</accession>
<dbReference type="GO" id="GO:0072562">
    <property type="term" value="C:blood microparticle"/>
    <property type="evidence" value="ECO:0007669"/>
    <property type="project" value="TreeGrafter"/>
</dbReference>
<keyword evidence="4 9" id="KW-0813">Transport</keyword>
<evidence type="ECO:0000256" key="7">
    <source>
        <dbReference type="ARBA" id="ARBA00022723"/>
    </source>
</evidence>
<feature type="domain" description="Globin" evidence="10">
    <location>
        <begin position="1"/>
        <end position="123"/>
    </location>
</feature>
<evidence type="ECO:0000256" key="4">
    <source>
        <dbReference type="ARBA" id="ARBA00022448"/>
    </source>
</evidence>
<evidence type="ECO:0000256" key="3">
    <source>
        <dbReference type="ARBA" id="ARBA00011125"/>
    </source>
</evidence>
<dbReference type="Gene3D" id="1.10.490.10">
    <property type="entry name" value="Globins"/>
    <property type="match status" value="1"/>
</dbReference>
<evidence type="ECO:0000313" key="12">
    <source>
        <dbReference type="Proteomes" id="UP000261600"/>
    </source>
</evidence>
<dbReference type="InterPro" id="IPR012292">
    <property type="entry name" value="Globin/Proto"/>
</dbReference>
<dbReference type="Ensembl" id="ENSMALT00000030283.1">
    <property type="protein sequence ID" value="ENSMALP00000029753.1"/>
    <property type="gene ID" value="ENSMALG00000019993.1"/>
</dbReference>
<keyword evidence="12" id="KW-1185">Reference proteome</keyword>